<dbReference type="RefSeq" id="WP_196396597.1">
    <property type="nucleotide sequence ID" value="NZ_JADNYM010000010.1"/>
</dbReference>
<dbReference type="InterPro" id="IPR011042">
    <property type="entry name" value="6-blade_b-propeller_TolB-like"/>
</dbReference>
<dbReference type="Pfam" id="PF08450">
    <property type="entry name" value="SGL"/>
    <property type="match status" value="1"/>
</dbReference>
<comment type="similarity">
    <text evidence="1">Belongs to the SMP-30/CGR1 family.</text>
</comment>
<evidence type="ECO:0000313" key="6">
    <source>
        <dbReference type="Proteomes" id="UP000655366"/>
    </source>
</evidence>
<feature type="binding site" evidence="3">
    <location>
        <position position="160"/>
    </location>
    <ligand>
        <name>a divalent metal cation</name>
        <dbReference type="ChEBI" id="CHEBI:60240"/>
    </ligand>
</feature>
<accession>A0A931GAF0</accession>
<feature type="binding site" evidence="3">
    <location>
        <position position="20"/>
    </location>
    <ligand>
        <name>a divalent metal cation</name>
        <dbReference type="ChEBI" id="CHEBI:60240"/>
    </ligand>
</feature>
<dbReference type="GO" id="GO:0019853">
    <property type="term" value="P:L-ascorbic acid biosynthetic process"/>
    <property type="evidence" value="ECO:0007669"/>
    <property type="project" value="TreeGrafter"/>
</dbReference>
<dbReference type="Gene3D" id="2.120.10.30">
    <property type="entry name" value="TolB, C-terminal domain"/>
    <property type="match status" value="1"/>
</dbReference>
<feature type="domain" description="SMP-30/Gluconolactonase/LRE-like region" evidence="4">
    <location>
        <begin position="19"/>
        <end position="264"/>
    </location>
</feature>
<sequence length="298" mass="31925">MSALPLSVHVFRRSHAILGESLVAQTIQSQPAMWWCDITAGLIHRSMVRGQRDGSSDATIALPAPVCSFHPAVVERLEGFVVSLADSVVLTDSDGRIIRQLAHIDHGHPGLRLNEGKVDPYGRWVTGSMNLTTGDPDGAFYSVSEQGDVRVLRGGITVANGLEWSLDGSRIFFTDTGVKSIYTGAYSPDGEVTDIEVFIHGEAHDGLTIDRNGNFWSAIYGAGCVVHYDSAGVEKFRIDLPAPNVTSVAFGGAGRSTLYVTSARENLTEEQLEAHPLSGSVFAIETDTAGRPPNVFGS</sequence>
<protein>
    <submittedName>
        <fullName evidence="5">SMP-30/gluconolactonase/LRE family protein</fullName>
    </submittedName>
</protein>
<dbReference type="PANTHER" id="PTHR10907">
    <property type="entry name" value="REGUCALCIN"/>
    <property type="match status" value="1"/>
</dbReference>
<evidence type="ECO:0000256" key="1">
    <source>
        <dbReference type="ARBA" id="ARBA00008853"/>
    </source>
</evidence>
<keyword evidence="6" id="KW-1185">Reference proteome</keyword>
<dbReference type="PRINTS" id="PR01790">
    <property type="entry name" value="SMP30FAMILY"/>
</dbReference>
<evidence type="ECO:0000256" key="3">
    <source>
        <dbReference type="PIRSR" id="PIRSR605511-2"/>
    </source>
</evidence>
<evidence type="ECO:0000256" key="2">
    <source>
        <dbReference type="PIRSR" id="PIRSR605511-1"/>
    </source>
</evidence>
<organism evidence="5 6">
    <name type="scientific">Arthrobacter terrae</name>
    <dbReference type="NCBI Taxonomy" id="2935737"/>
    <lineage>
        <taxon>Bacteria</taxon>
        <taxon>Bacillati</taxon>
        <taxon>Actinomycetota</taxon>
        <taxon>Actinomycetes</taxon>
        <taxon>Micrococcales</taxon>
        <taxon>Micrococcaceae</taxon>
        <taxon>Arthrobacter</taxon>
    </lineage>
</organism>
<dbReference type="PANTHER" id="PTHR10907:SF47">
    <property type="entry name" value="REGUCALCIN"/>
    <property type="match status" value="1"/>
</dbReference>
<evidence type="ECO:0000259" key="4">
    <source>
        <dbReference type="Pfam" id="PF08450"/>
    </source>
</evidence>
<dbReference type="EMBL" id="JADNYM010000010">
    <property type="protein sequence ID" value="MBG0739662.1"/>
    <property type="molecule type" value="Genomic_DNA"/>
</dbReference>
<feature type="binding site" evidence="3">
    <location>
        <position position="112"/>
    </location>
    <ligand>
        <name>substrate</name>
    </ligand>
</feature>
<dbReference type="InterPro" id="IPR013658">
    <property type="entry name" value="SGL"/>
</dbReference>
<dbReference type="GO" id="GO:0004341">
    <property type="term" value="F:gluconolactonase activity"/>
    <property type="evidence" value="ECO:0007669"/>
    <property type="project" value="TreeGrafter"/>
</dbReference>
<name>A0A931GAF0_9MICC</name>
<gene>
    <name evidence="5" type="ORF">IV500_09715</name>
</gene>
<dbReference type="Proteomes" id="UP000655366">
    <property type="component" value="Unassembled WGS sequence"/>
</dbReference>
<keyword evidence="3" id="KW-0479">Metal-binding</keyword>
<dbReference type="GO" id="GO:0005509">
    <property type="term" value="F:calcium ion binding"/>
    <property type="evidence" value="ECO:0007669"/>
    <property type="project" value="TreeGrafter"/>
</dbReference>
<dbReference type="AlphaFoldDB" id="A0A931GAF0"/>
<reference evidence="5 6" key="1">
    <citation type="submission" date="2020-11" db="EMBL/GenBank/DDBJ databases">
        <title>Arthrobacter antarcticus sp. nov., isolated from Antarctic Soil.</title>
        <authorList>
            <person name="Li J."/>
        </authorList>
    </citation>
    <scope>NUCLEOTIDE SEQUENCE [LARGE SCALE GENOMIC DNA]</scope>
    <source>
        <strain evidence="5 6">Z1-20</strain>
    </source>
</reference>
<dbReference type="InterPro" id="IPR005511">
    <property type="entry name" value="SMP-30"/>
</dbReference>
<dbReference type="SUPFAM" id="SSF63829">
    <property type="entry name" value="Calcium-dependent phosphotriesterase"/>
    <property type="match status" value="1"/>
</dbReference>
<comment type="cofactor">
    <cofactor evidence="3">
        <name>Zn(2+)</name>
        <dbReference type="ChEBI" id="CHEBI:29105"/>
    </cofactor>
    <text evidence="3">Binds 1 divalent metal cation per subunit.</text>
</comment>
<proteinExistence type="inferred from homology"/>
<comment type="caution">
    <text evidence="5">The sequence shown here is derived from an EMBL/GenBank/DDBJ whole genome shotgun (WGS) entry which is preliminary data.</text>
</comment>
<feature type="binding site" evidence="3">
    <location>
        <position position="205"/>
    </location>
    <ligand>
        <name>a divalent metal cation</name>
        <dbReference type="ChEBI" id="CHEBI:60240"/>
    </ligand>
</feature>
<feature type="active site" description="Proton donor/acceptor" evidence="2">
    <location>
        <position position="205"/>
    </location>
</feature>
<feature type="binding site" evidence="3">
    <location>
        <position position="114"/>
    </location>
    <ligand>
        <name>substrate</name>
    </ligand>
</feature>
<evidence type="ECO:0000313" key="5">
    <source>
        <dbReference type="EMBL" id="MBG0739662.1"/>
    </source>
</evidence>
<keyword evidence="3" id="KW-0862">Zinc</keyword>